<reference evidence="1 2" key="1">
    <citation type="submission" date="2022-06" db="EMBL/GenBank/DDBJ databases">
        <title>Paraconexibacter antarcticus.</title>
        <authorList>
            <person name="Kim C.S."/>
        </authorList>
    </citation>
    <scope>NUCLEOTIDE SEQUENCE [LARGE SCALE GENOMIC DNA]</scope>
    <source>
        <strain evidence="1 2">02-257</strain>
    </source>
</reference>
<dbReference type="Proteomes" id="UP001056035">
    <property type="component" value="Chromosome"/>
</dbReference>
<proteinExistence type="predicted"/>
<evidence type="ECO:0000313" key="2">
    <source>
        <dbReference type="Proteomes" id="UP001056035"/>
    </source>
</evidence>
<dbReference type="EMBL" id="CP098502">
    <property type="protein sequence ID" value="UTI63445.1"/>
    <property type="molecule type" value="Genomic_DNA"/>
</dbReference>
<evidence type="ECO:0000313" key="1">
    <source>
        <dbReference type="EMBL" id="UTI63445.1"/>
    </source>
</evidence>
<evidence type="ECO:0008006" key="3">
    <source>
        <dbReference type="Google" id="ProtNLM"/>
    </source>
</evidence>
<keyword evidence="2" id="KW-1185">Reference proteome</keyword>
<organism evidence="1 2">
    <name type="scientific">Paraconexibacter antarcticus</name>
    <dbReference type="NCBI Taxonomy" id="2949664"/>
    <lineage>
        <taxon>Bacteria</taxon>
        <taxon>Bacillati</taxon>
        <taxon>Actinomycetota</taxon>
        <taxon>Thermoleophilia</taxon>
        <taxon>Solirubrobacterales</taxon>
        <taxon>Paraconexibacteraceae</taxon>
        <taxon>Paraconexibacter</taxon>
    </lineage>
</organism>
<gene>
    <name evidence="1" type="ORF">NBH00_19105</name>
</gene>
<accession>A0ABY5DPR3</accession>
<dbReference type="RefSeq" id="WP_254570170.1">
    <property type="nucleotide sequence ID" value="NZ_CP098502.1"/>
</dbReference>
<name>A0ABY5DPR3_9ACTN</name>
<sequence length="200" mass="20067">MGLRPIGADGVGPVAVVVLTTLGGQDAEDTLAALLGPVAAAALRRELLRGARRWAAAAATADGPGAFEANSAEAALAALHGYSGAVALVAPDVPGLDAALADDLHGDLADGVGLTLAPTYDATPFLIGMPALDPELVRLAGAPREDFFTLVAGRGGPVGMLRSERRLTTAADARAVAADPRTPLELGVLLAAGLDVRARR</sequence>
<protein>
    <recommendedName>
        <fullName evidence="3">DUF2064 domain-containing protein</fullName>
    </recommendedName>
</protein>